<dbReference type="Gene3D" id="3.40.50.720">
    <property type="entry name" value="NAD(P)-binding Rossmann-like Domain"/>
    <property type="match status" value="1"/>
</dbReference>
<proteinExistence type="inferred from homology"/>
<dbReference type="PANTHER" id="PTHR43000">
    <property type="entry name" value="DTDP-D-GLUCOSE 4,6-DEHYDRATASE-RELATED"/>
    <property type="match status" value="1"/>
</dbReference>
<dbReference type="Proteomes" id="UP000298180">
    <property type="component" value="Unassembled WGS sequence"/>
</dbReference>
<dbReference type="InterPro" id="IPR036291">
    <property type="entry name" value="NAD(P)-bd_dom_sf"/>
</dbReference>
<evidence type="ECO:0000313" key="4">
    <source>
        <dbReference type="EMBL" id="TFZ06227.1"/>
    </source>
</evidence>
<accession>A0A4Z0C3H3</accession>
<gene>
    <name evidence="4" type="ORF">EZ313_06165</name>
</gene>
<feature type="domain" description="NAD-dependent epimerase/dehydratase" evidence="3">
    <location>
        <begin position="4"/>
        <end position="131"/>
    </location>
</feature>
<dbReference type="OrthoDB" id="9769113at2"/>
<reference evidence="4 5" key="1">
    <citation type="submission" date="2019-03" db="EMBL/GenBank/DDBJ databases">
        <title>Ramlibacter henchirensis DSM 14656, whole genome shotgun sequence.</title>
        <authorList>
            <person name="Zhang X."/>
            <person name="Feng G."/>
            <person name="Zhu H."/>
        </authorList>
    </citation>
    <scope>NUCLEOTIDE SEQUENCE [LARGE SCALE GENOMIC DNA]</scope>
    <source>
        <strain evidence="4 5">DSM 14656</strain>
    </source>
</reference>
<evidence type="ECO:0000313" key="5">
    <source>
        <dbReference type="Proteomes" id="UP000298180"/>
    </source>
</evidence>
<protein>
    <submittedName>
        <fullName evidence="4">NAD-dependent epimerase/dehydratase family protein</fullName>
    </submittedName>
</protein>
<keyword evidence="5" id="KW-1185">Reference proteome</keyword>
<dbReference type="InterPro" id="IPR001509">
    <property type="entry name" value="Epimerase_deHydtase"/>
</dbReference>
<dbReference type="SUPFAM" id="SSF51735">
    <property type="entry name" value="NAD(P)-binding Rossmann-fold domains"/>
    <property type="match status" value="1"/>
</dbReference>
<dbReference type="PRINTS" id="PR01713">
    <property type="entry name" value="NUCEPIMERASE"/>
</dbReference>
<evidence type="ECO:0000256" key="2">
    <source>
        <dbReference type="ARBA" id="ARBA00007637"/>
    </source>
</evidence>
<feature type="domain" description="NAD-dependent epimerase/dehydratase" evidence="3">
    <location>
        <begin position="173"/>
        <end position="279"/>
    </location>
</feature>
<comment type="pathway">
    <text evidence="1">Bacterial outer membrane biogenesis; LPS O-antigen biosynthesis.</text>
</comment>
<dbReference type="Pfam" id="PF01370">
    <property type="entry name" value="Epimerase"/>
    <property type="match status" value="2"/>
</dbReference>
<dbReference type="AlphaFoldDB" id="A0A4Z0C3H3"/>
<comment type="similarity">
    <text evidence="2">Belongs to the NAD(P)-dependent epimerase/dehydratase family.</text>
</comment>
<evidence type="ECO:0000259" key="3">
    <source>
        <dbReference type="Pfam" id="PF01370"/>
    </source>
</evidence>
<name>A0A4Z0C3H3_9BURK</name>
<dbReference type="EMBL" id="SMLM01000001">
    <property type="protein sequence ID" value="TFZ06227.1"/>
    <property type="molecule type" value="Genomic_DNA"/>
</dbReference>
<evidence type="ECO:0000256" key="1">
    <source>
        <dbReference type="ARBA" id="ARBA00005125"/>
    </source>
</evidence>
<organism evidence="4 5">
    <name type="scientific">Ramlibacter henchirensis</name>
    <dbReference type="NCBI Taxonomy" id="204072"/>
    <lineage>
        <taxon>Bacteria</taxon>
        <taxon>Pseudomonadati</taxon>
        <taxon>Pseudomonadota</taxon>
        <taxon>Betaproteobacteria</taxon>
        <taxon>Burkholderiales</taxon>
        <taxon>Comamonadaceae</taxon>
        <taxon>Ramlibacter</taxon>
    </lineage>
</organism>
<dbReference type="RefSeq" id="WP_135262314.1">
    <property type="nucleotide sequence ID" value="NZ_SMLM01000001.1"/>
</dbReference>
<comment type="caution">
    <text evidence="4">The sequence shown here is derived from an EMBL/GenBank/DDBJ whole genome shotgun (WGS) entry which is preliminary data.</text>
</comment>
<sequence>MRHVLITGGAGFIGSHLADELLRHGYKVRVLDCLVEQVHGPDGKRPAYLDPQVELVVGDVCDREAVDRALQGVDAVFHFAAAVGVGQSMYEIAHYTRVNNLGTAVLLEALIARPVQRLVVASSMSLYGEGLYRDVAGRTRETGERTLEQLKAADWELKDEQGKALEPVPTPETKSPTLASVYALSKYDQERMCMLAGRAYNFATVALRFFNAYGPRQALSNPYTGVLAIFASRLLNDSAPKIFEDGLQQRDFVSVYDIARGCRLALETPQAAGEVFNLGSGRPQTVRAIAQRLARVMGKEEIEPEIVGKYRVGDIRHCFADIGKARQVLGYEPQVTLDDGMGELAAWLEGQAAVDKVSQASAELAARGLTV</sequence>